<sequence>MAYCQKLKEDTSSSRGLKQQQQQQQQQQSLQRKTPSLVPSRLNCLLGFSGLTKIPACMIYILASSTPKDPPAAEDFPLWKLEDVQALKAAVPEWYPTKWQVDEGGAFFEGRDDDEIQELAEFLEKALKSGIEEFHEGPG</sequence>
<feature type="compositionally biased region" description="Low complexity" evidence="1">
    <location>
        <begin position="19"/>
        <end position="28"/>
    </location>
</feature>
<name>A0A0G4H6V4_9ALVE</name>
<organism evidence="2">
    <name type="scientific">Chromera velia CCMP2878</name>
    <dbReference type="NCBI Taxonomy" id="1169474"/>
    <lineage>
        <taxon>Eukaryota</taxon>
        <taxon>Sar</taxon>
        <taxon>Alveolata</taxon>
        <taxon>Colpodellida</taxon>
        <taxon>Chromeraceae</taxon>
        <taxon>Chromera</taxon>
    </lineage>
</organism>
<feature type="compositionally biased region" description="Basic and acidic residues" evidence="1">
    <location>
        <begin position="1"/>
        <end position="12"/>
    </location>
</feature>
<evidence type="ECO:0000313" key="2">
    <source>
        <dbReference type="EMBL" id="CEM39576.1"/>
    </source>
</evidence>
<protein>
    <submittedName>
        <fullName evidence="2">Uncharacterized protein</fullName>
    </submittedName>
</protein>
<dbReference type="AlphaFoldDB" id="A0A0G4H6V4"/>
<feature type="region of interest" description="Disordered" evidence="1">
    <location>
        <begin position="1"/>
        <end position="34"/>
    </location>
</feature>
<evidence type="ECO:0000256" key="1">
    <source>
        <dbReference type="SAM" id="MobiDB-lite"/>
    </source>
</evidence>
<gene>
    <name evidence="2" type="ORF">Cvel_5791</name>
</gene>
<reference evidence="2" key="1">
    <citation type="submission" date="2014-11" db="EMBL/GenBank/DDBJ databases">
        <authorList>
            <person name="Otto D Thomas"/>
            <person name="Naeem Raeece"/>
        </authorList>
    </citation>
    <scope>NUCLEOTIDE SEQUENCE</scope>
</reference>
<proteinExistence type="predicted"/>
<dbReference type="EMBL" id="CDMZ01001940">
    <property type="protein sequence ID" value="CEM39576.1"/>
    <property type="molecule type" value="Genomic_DNA"/>
</dbReference>
<dbReference type="VEuPathDB" id="CryptoDB:Cvel_5791"/>
<accession>A0A0G4H6V4</accession>